<dbReference type="NCBIfam" id="TIGR00714">
    <property type="entry name" value="hscB"/>
    <property type="match status" value="1"/>
</dbReference>
<dbReference type="GO" id="GO:0006457">
    <property type="term" value="P:protein folding"/>
    <property type="evidence" value="ECO:0007669"/>
    <property type="project" value="UniProtKB-UniRule"/>
</dbReference>
<dbReference type="NCBIfam" id="NF002935">
    <property type="entry name" value="PRK03578.1"/>
    <property type="match status" value="1"/>
</dbReference>
<dbReference type="SUPFAM" id="SSF47144">
    <property type="entry name" value="HSC20 (HSCB), C-terminal oligomerisation domain"/>
    <property type="match status" value="1"/>
</dbReference>
<dbReference type="CDD" id="cd06257">
    <property type="entry name" value="DnaJ"/>
    <property type="match status" value="1"/>
</dbReference>
<dbReference type="GO" id="GO:0051087">
    <property type="term" value="F:protein-folding chaperone binding"/>
    <property type="evidence" value="ECO:0007669"/>
    <property type="project" value="InterPro"/>
</dbReference>
<comment type="similarity">
    <text evidence="1 4">Belongs to the HscB family.</text>
</comment>
<protein>
    <recommendedName>
        <fullName evidence="4">Co-chaperone protein HscB homolog</fullName>
    </recommendedName>
</protein>
<dbReference type="Gene3D" id="1.10.287.110">
    <property type="entry name" value="DnaJ domain"/>
    <property type="match status" value="1"/>
</dbReference>
<feature type="domain" description="J" evidence="5">
    <location>
        <begin position="5"/>
        <end position="77"/>
    </location>
</feature>
<gene>
    <name evidence="4" type="primary">hscB</name>
    <name evidence="6" type="ORF">CJP73_13600</name>
</gene>
<dbReference type="PANTHER" id="PTHR14021:SF15">
    <property type="entry name" value="IRON-SULFUR CLUSTER CO-CHAPERONE PROTEIN HSCB"/>
    <property type="match status" value="1"/>
</dbReference>
<keyword evidence="2 4" id="KW-0143">Chaperone</keyword>
<dbReference type="EMBL" id="NQYH01000014">
    <property type="protein sequence ID" value="RIY39640.1"/>
    <property type="molecule type" value="Genomic_DNA"/>
</dbReference>
<dbReference type="AlphaFoldDB" id="A0A3A1YRT0"/>
<comment type="subunit">
    <text evidence="4">Interacts with HscA and stimulates its ATPase activity.</text>
</comment>
<dbReference type="GO" id="GO:0051259">
    <property type="term" value="P:protein complex oligomerization"/>
    <property type="evidence" value="ECO:0007669"/>
    <property type="project" value="InterPro"/>
</dbReference>
<dbReference type="InterPro" id="IPR004640">
    <property type="entry name" value="HscB"/>
</dbReference>
<dbReference type="OrthoDB" id="287587at2"/>
<dbReference type="InterPro" id="IPR036869">
    <property type="entry name" value="J_dom_sf"/>
</dbReference>
<dbReference type="PANTHER" id="PTHR14021">
    <property type="entry name" value="IRON-SULFUR CLUSTER CO-CHAPERONE PROTEIN HSCB"/>
    <property type="match status" value="1"/>
</dbReference>
<dbReference type="GO" id="GO:0001671">
    <property type="term" value="F:ATPase activator activity"/>
    <property type="evidence" value="ECO:0007669"/>
    <property type="project" value="InterPro"/>
</dbReference>
<organism evidence="6 7">
    <name type="scientific">Neopusillimonas maritima</name>
    <dbReference type="NCBI Taxonomy" id="2026239"/>
    <lineage>
        <taxon>Bacteria</taxon>
        <taxon>Pseudomonadati</taxon>
        <taxon>Pseudomonadota</taxon>
        <taxon>Betaproteobacteria</taxon>
        <taxon>Burkholderiales</taxon>
        <taxon>Alcaligenaceae</taxon>
        <taxon>Neopusillimonas</taxon>
    </lineage>
</organism>
<evidence type="ECO:0000313" key="6">
    <source>
        <dbReference type="EMBL" id="RIY39640.1"/>
    </source>
</evidence>
<sequence>MSSQNYFELFNFPQTFAQDTHLLEARWRQLAGQVHPDRFANATSAEKRVAMQWASTINEGYRVLKQPLARARYLCELAGCDLQTESNTRMDGAFLMRQMEWREALDEAKSVAKPEAFLALDTEIKEAIADMQCHVAALIDEHNDANAAAAKVREWMFLDKLLSEIQVAKHELADRNQ</sequence>
<dbReference type="Proteomes" id="UP000266206">
    <property type="component" value="Unassembled WGS sequence"/>
</dbReference>
<dbReference type="InterPro" id="IPR001623">
    <property type="entry name" value="DnaJ_domain"/>
</dbReference>
<dbReference type="InterPro" id="IPR036386">
    <property type="entry name" value="HscB_C_sf"/>
</dbReference>
<dbReference type="SUPFAM" id="SSF46565">
    <property type="entry name" value="Chaperone J-domain"/>
    <property type="match status" value="1"/>
</dbReference>
<evidence type="ECO:0000256" key="2">
    <source>
        <dbReference type="ARBA" id="ARBA00023186"/>
    </source>
</evidence>
<comment type="function">
    <text evidence="3 4">Co-chaperone involved in the maturation of iron-sulfur cluster-containing proteins. Seems to help targeting proteins to be folded toward HscA.</text>
</comment>
<proteinExistence type="inferred from homology"/>
<dbReference type="Pfam" id="PF07743">
    <property type="entry name" value="HSCB_C"/>
    <property type="match status" value="1"/>
</dbReference>
<evidence type="ECO:0000256" key="4">
    <source>
        <dbReference type="HAMAP-Rule" id="MF_00682"/>
    </source>
</evidence>
<dbReference type="SMART" id="SM00271">
    <property type="entry name" value="DnaJ"/>
    <property type="match status" value="1"/>
</dbReference>
<evidence type="ECO:0000256" key="1">
    <source>
        <dbReference type="ARBA" id="ARBA00010476"/>
    </source>
</evidence>
<evidence type="ECO:0000313" key="7">
    <source>
        <dbReference type="Proteomes" id="UP000266206"/>
    </source>
</evidence>
<reference evidence="6 7" key="1">
    <citation type="submission" date="2017-08" db="EMBL/GenBank/DDBJ databases">
        <title>Pusillimonas indicus sp. nov., a member of the family Alcaligenaceae isolated from surface seawater.</title>
        <authorList>
            <person name="Li J."/>
        </authorList>
    </citation>
    <scope>NUCLEOTIDE SEQUENCE [LARGE SCALE GENOMIC DNA]</scope>
    <source>
        <strain evidence="6 7">L52-1-41</strain>
    </source>
</reference>
<evidence type="ECO:0000259" key="5">
    <source>
        <dbReference type="PROSITE" id="PS50076"/>
    </source>
</evidence>
<dbReference type="InterPro" id="IPR009073">
    <property type="entry name" value="HscB_oligo_C"/>
</dbReference>
<dbReference type="GO" id="GO:0044571">
    <property type="term" value="P:[2Fe-2S] cluster assembly"/>
    <property type="evidence" value="ECO:0007669"/>
    <property type="project" value="InterPro"/>
</dbReference>
<dbReference type="RefSeq" id="WP_119516796.1">
    <property type="nucleotide sequence ID" value="NZ_NQYH01000014.1"/>
</dbReference>
<dbReference type="Gene3D" id="1.20.1280.20">
    <property type="entry name" value="HscB, C-terminal domain"/>
    <property type="match status" value="1"/>
</dbReference>
<name>A0A3A1YRT0_9BURK</name>
<dbReference type="GO" id="GO:1990230">
    <property type="term" value="C:iron-sulfur cluster transfer complex"/>
    <property type="evidence" value="ECO:0007669"/>
    <property type="project" value="TreeGrafter"/>
</dbReference>
<dbReference type="HAMAP" id="MF_00682">
    <property type="entry name" value="HscB"/>
    <property type="match status" value="1"/>
</dbReference>
<evidence type="ECO:0000256" key="3">
    <source>
        <dbReference type="ARBA" id="ARBA00025596"/>
    </source>
</evidence>
<accession>A0A3A1YRT0</accession>
<comment type="caution">
    <text evidence="6">The sequence shown here is derived from an EMBL/GenBank/DDBJ whole genome shotgun (WGS) entry which is preliminary data.</text>
</comment>
<dbReference type="PROSITE" id="PS50076">
    <property type="entry name" value="DNAJ_2"/>
    <property type="match status" value="1"/>
</dbReference>